<evidence type="ECO:0000313" key="2">
    <source>
        <dbReference type="EMBL" id="SEB75037.1"/>
    </source>
</evidence>
<feature type="transmembrane region" description="Helical" evidence="1">
    <location>
        <begin position="298"/>
        <end position="319"/>
    </location>
</feature>
<dbReference type="OrthoDB" id="4775570at2"/>
<organism evidence="2 3">
    <name type="scientific">Tsukamurella tyrosinosolvens</name>
    <dbReference type="NCBI Taxonomy" id="57704"/>
    <lineage>
        <taxon>Bacteria</taxon>
        <taxon>Bacillati</taxon>
        <taxon>Actinomycetota</taxon>
        <taxon>Actinomycetes</taxon>
        <taxon>Mycobacteriales</taxon>
        <taxon>Tsukamurellaceae</taxon>
        <taxon>Tsukamurella</taxon>
    </lineage>
</organism>
<dbReference type="AlphaFoldDB" id="A0A1H4LWU4"/>
<keyword evidence="1" id="KW-0472">Membrane</keyword>
<feature type="transmembrane region" description="Helical" evidence="1">
    <location>
        <begin position="147"/>
        <end position="167"/>
    </location>
</feature>
<gene>
    <name evidence="2" type="ORF">SAMN04489793_0719</name>
</gene>
<keyword evidence="1" id="KW-0812">Transmembrane</keyword>
<reference evidence="3" key="1">
    <citation type="submission" date="2016-10" db="EMBL/GenBank/DDBJ databases">
        <authorList>
            <person name="Varghese N."/>
            <person name="Submissions S."/>
        </authorList>
    </citation>
    <scope>NUCLEOTIDE SEQUENCE [LARGE SCALE GENOMIC DNA]</scope>
    <source>
        <strain evidence="3">DSM 44234</strain>
    </source>
</reference>
<feature type="transmembrane region" description="Helical" evidence="1">
    <location>
        <begin position="179"/>
        <end position="198"/>
    </location>
</feature>
<protein>
    <submittedName>
        <fullName evidence="2">Uncharacterized protein</fullName>
    </submittedName>
</protein>
<feature type="transmembrane region" description="Helical" evidence="1">
    <location>
        <begin position="118"/>
        <end position="140"/>
    </location>
</feature>
<dbReference type="EMBL" id="FNSA01000003">
    <property type="protein sequence ID" value="SEB75037.1"/>
    <property type="molecule type" value="Genomic_DNA"/>
</dbReference>
<dbReference type="RefSeq" id="WP_068740680.1">
    <property type="nucleotide sequence ID" value="NZ_FNSA01000003.1"/>
</dbReference>
<feature type="transmembrane region" description="Helical" evidence="1">
    <location>
        <begin position="85"/>
        <end position="106"/>
    </location>
</feature>
<keyword evidence="1" id="KW-1133">Transmembrane helix</keyword>
<evidence type="ECO:0000313" key="3">
    <source>
        <dbReference type="Proteomes" id="UP000182241"/>
    </source>
</evidence>
<dbReference type="Proteomes" id="UP000182241">
    <property type="component" value="Unassembled WGS sequence"/>
</dbReference>
<accession>A0A1H4LWU4</accession>
<name>A0A1H4LWU4_TSUTY</name>
<dbReference type="STRING" id="57704.SAMN04489793_0719"/>
<sequence length="334" mass="34679">MAVDDWPEQDRAWAGRYVLGLARLGVPLSSTDARQDELIAAARDAGVPAADLFGDPAEAAAADAPDLNDADATAEDADGAGAREALAYGGTALIFIGVIAAAMLLIGGGGPVDVTVGMLAVTFAIVTALVVGGAAAMQFVAGRLRIAAYLAAVAIGAVLVGGSQVTWSGRGVVVVADLPRWGAALALLVPGVLAILIARRVPRRAPQTTWSDEEWFARFRGVLISKGTPGTVVREHERSLREGLTSTAADEYGRPDSLALQLVAADPAAQSRRMWWGAAGWMVFALLQATFIPGETGAWLVFRVAFTVFLLALAGRSVLRARRARPASSSKTPA</sequence>
<keyword evidence="3" id="KW-1185">Reference proteome</keyword>
<evidence type="ECO:0000256" key="1">
    <source>
        <dbReference type="SAM" id="Phobius"/>
    </source>
</evidence>
<proteinExistence type="predicted"/>
<feature type="transmembrane region" description="Helical" evidence="1">
    <location>
        <begin position="274"/>
        <end position="292"/>
    </location>
</feature>